<dbReference type="Pfam" id="PF08855">
    <property type="entry name" value="DUF1825"/>
    <property type="match status" value="1"/>
</dbReference>
<name>A0A0E3FY09_9CAUD</name>
<proteinExistence type="predicted"/>
<dbReference type="InterPro" id="IPR014954">
    <property type="entry name" value="DUF1825"/>
</dbReference>
<evidence type="ECO:0008006" key="3">
    <source>
        <dbReference type="Google" id="ProtNLM"/>
    </source>
</evidence>
<dbReference type="Proteomes" id="UP000185345">
    <property type="component" value="Segment"/>
</dbReference>
<gene>
    <name evidence="1" type="ORF">Syn7803US85_217</name>
</gene>
<evidence type="ECO:0000313" key="2">
    <source>
        <dbReference type="Proteomes" id="UP000185345"/>
    </source>
</evidence>
<organism evidence="1 2">
    <name type="scientific">Synechococcus phage ACG-2014d</name>
    <dbReference type="NCBI Taxonomy" id="1493509"/>
    <lineage>
        <taxon>Viruses</taxon>
        <taxon>Duplodnaviria</taxon>
        <taxon>Heunggongvirae</taxon>
        <taxon>Uroviricota</taxon>
        <taxon>Caudoviricetes</taxon>
        <taxon>Pantevenvirales</taxon>
        <taxon>Kyanoviridae</taxon>
        <taxon>Lowelvirus</taxon>
        <taxon>Lowelvirus tuscon4d</taxon>
    </lineage>
</organism>
<sequence>MTEEGFFHSDNVQEEISGIFKTYQKLAHMQNKLSGMNKEQRLEHIENTKSLIEKQKLFYTRLALAAMEDTEASDLKTRINLMSQAFGYRDLGDCFDQMIQHLRHQTLRHVLI</sequence>
<reference evidence="1 2" key="1">
    <citation type="submission" date="2013-12" db="EMBL/GenBank/DDBJ databases">
        <title>Ecological redundancy of diverse viral populations within a natural community.</title>
        <authorList>
            <person name="Gregory A.C."/>
            <person name="LaButti K."/>
            <person name="Copeland A."/>
            <person name="Woyke T."/>
            <person name="Sullivan M.B."/>
        </authorList>
    </citation>
    <scope>NUCLEOTIDE SEQUENCE [LARGE SCALE GENOMIC DNA]</scope>
    <source>
        <strain evidence="1">Syn7803US85</strain>
    </source>
</reference>
<dbReference type="EMBL" id="KJ019127">
    <property type="protein sequence ID" value="AIX37999.1"/>
    <property type="molecule type" value="Genomic_DNA"/>
</dbReference>
<accession>A0A0E3FY09</accession>
<evidence type="ECO:0000313" key="1">
    <source>
        <dbReference type="EMBL" id="AIX37999.1"/>
    </source>
</evidence>
<protein>
    <recommendedName>
        <fullName evidence="3">DUF1825 domain-containing protein</fullName>
    </recommendedName>
</protein>